<dbReference type="EMBL" id="FNRT01000002">
    <property type="protein sequence ID" value="SEC57201.1"/>
    <property type="molecule type" value="Genomic_DNA"/>
</dbReference>
<dbReference type="InterPro" id="IPR016176">
    <property type="entry name" value="Cbl-dep_enz_cat"/>
</dbReference>
<sequence length="604" mass="62340">MTDPDAGPVDGGLAEPEELLPEEGSLRLVGDGDTYDVRAWEAATAAVLRKARRLGEDAPDSDVWAALTRTTLDGIDVAPIGQPADLDGLATSGRPSRAGGWDVRSSLVGGDAAAVNEAALVDLDNGATSLHLDLDHGTDLAVALRGVLLDLAPVTLDRPGAEASEALARLLEDTPDDPHPLSNLSADPATALAFGERVDDDGTTVEAAFVATVRRAQALGVLGAVVDGTALHDRGASDAQELGWTMAVGVHYLRVLTDAGLSVDEAAGLVEFRYAATDEQFPTIAKLRAARRLWSRVLGASGGSDVPQRQHVVTSRAMMSTYDPWVNMLRSTVAAFAAGVGGADAVTVVPFDERLGEPDAFGRRIARNTSSLLIEESHVAAVTDPAGGSYAVEKLTDDLAIAGWAELGRIESDGGFGEQSSAGVEARVAEVRAARDAGIADRSRPLTGISEYPNLGEALPERAPWGRAGVHYGQAYEDMRAEPASQPVFLATMGTVAAHTARATFATNLFAAGGVAVEAAGPTGSVDDVTAAYAGQAVVCLAGTDAAYAEWGADLVAALRAAGASYVVLAGKPGERTVSDVDDSCAMGVDALGFLGRIREELST</sequence>
<accession>A0A1H4TM57</accession>
<feature type="domain" description="Methylmalonyl-CoA mutase alpha/beta chain catalytic" evidence="3">
    <location>
        <begin position="226"/>
        <end position="454"/>
    </location>
</feature>
<protein>
    <submittedName>
        <fullName evidence="4">Heterodimeric methylmalonyl-CoA mutase small subunit</fullName>
    </submittedName>
</protein>
<dbReference type="Gene3D" id="3.20.20.240">
    <property type="entry name" value="Methylmalonyl-CoA mutase"/>
    <property type="match status" value="1"/>
</dbReference>
<dbReference type="InterPro" id="IPR006099">
    <property type="entry name" value="MeMalonylCoA_mutase_a/b_cat"/>
</dbReference>
<keyword evidence="5" id="KW-1185">Reference proteome</keyword>
<dbReference type="SUPFAM" id="SSF51703">
    <property type="entry name" value="Cobalamin (vitamin B12)-dependent enzymes"/>
    <property type="match status" value="1"/>
</dbReference>
<dbReference type="Gene3D" id="3.40.50.280">
    <property type="entry name" value="Cobalamin-binding domain"/>
    <property type="match status" value="1"/>
</dbReference>
<feature type="region of interest" description="Disordered" evidence="2">
    <location>
        <begin position="1"/>
        <end position="27"/>
    </location>
</feature>
<dbReference type="Pfam" id="PF01642">
    <property type="entry name" value="MM_CoA_mutase"/>
    <property type="match status" value="1"/>
</dbReference>
<organism evidence="4 5">
    <name type="scientific">Nocardioides exalbidus</name>
    <dbReference type="NCBI Taxonomy" id="402596"/>
    <lineage>
        <taxon>Bacteria</taxon>
        <taxon>Bacillati</taxon>
        <taxon>Actinomycetota</taxon>
        <taxon>Actinomycetes</taxon>
        <taxon>Propionibacteriales</taxon>
        <taxon>Nocardioidaceae</taxon>
        <taxon>Nocardioides</taxon>
    </lineage>
</organism>
<evidence type="ECO:0000256" key="2">
    <source>
        <dbReference type="SAM" id="MobiDB-lite"/>
    </source>
</evidence>
<gene>
    <name evidence="4" type="ORF">SAMN04489844_2548</name>
</gene>
<dbReference type="PANTHER" id="PTHR48101">
    <property type="entry name" value="METHYLMALONYL-COA MUTASE, MITOCHONDRIAL-RELATED"/>
    <property type="match status" value="1"/>
</dbReference>
<dbReference type="OrthoDB" id="9762378at2"/>
<dbReference type="RefSeq" id="WP_090969438.1">
    <property type="nucleotide sequence ID" value="NZ_FNRT01000002.1"/>
</dbReference>
<dbReference type="GO" id="GO:0004494">
    <property type="term" value="F:methylmalonyl-CoA mutase activity"/>
    <property type="evidence" value="ECO:0007669"/>
    <property type="project" value="UniProtKB-EC"/>
</dbReference>
<dbReference type="Proteomes" id="UP000198742">
    <property type="component" value="Unassembled WGS sequence"/>
</dbReference>
<evidence type="ECO:0000259" key="3">
    <source>
        <dbReference type="Pfam" id="PF01642"/>
    </source>
</evidence>
<dbReference type="GO" id="GO:0031419">
    <property type="term" value="F:cobalamin binding"/>
    <property type="evidence" value="ECO:0007669"/>
    <property type="project" value="UniProtKB-KW"/>
</dbReference>
<name>A0A1H4TM57_9ACTN</name>
<dbReference type="GO" id="GO:0005737">
    <property type="term" value="C:cytoplasm"/>
    <property type="evidence" value="ECO:0007669"/>
    <property type="project" value="TreeGrafter"/>
</dbReference>
<proteinExistence type="predicted"/>
<evidence type="ECO:0000313" key="4">
    <source>
        <dbReference type="EMBL" id="SEC57201.1"/>
    </source>
</evidence>
<dbReference type="GO" id="GO:0019678">
    <property type="term" value="P:propionate metabolic process, methylmalonyl pathway"/>
    <property type="evidence" value="ECO:0007669"/>
    <property type="project" value="TreeGrafter"/>
</dbReference>
<evidence type="ECO:0000256" key="1">
    <source>
        <dbReference type="ARBA" id="ARBA00011870"/>
    </source>
</evidence>
<reference evidence="5" key="1">
    <citation type="submission" date="2016-10" db="EMBL/GenBank/DDBJ databases">
        <authorList>
            <person name="Varghese N."/>
            <person name="Submissions S."/>
        </authorList>
    </citation>
    <scope>NUCLEOTIDE SEQUENCE [LARGE SCALE GENOMIC DNA]</scope>
    <source>
        <strain evidence="5">DSM 22017</strain>
    </source>
</reference>
<evidence type="ECO:0000313" key="5">
    <source>
        <dbReference type="Proteomes" id="UP000198742"/>
    </source>
</evidence>
<dbReference type="AlphaFoldDB" id="A0A1H4TM57"/>
<dbReference type="PANTHER" id="PTHR48101:SF4">
    <property type="entry name" value="METHYLMALONYL-COA MUTASE, MITOCHONDRIAL"/>
    <property type="match status" value="1"/>
</dbReference>
<comment type="subunit">
    <text evidence="1">Heterodimer of an alpha and a beta chain.</text>
</comment>
<dbReference type="STRING" id="402596.SAMN04489844_2548"/>